<organism evidence="2 3">
    <name type="scientific">Thauera propionica</name>
    <dbReference type="NCBI Taxonomy" id="2019431"/>
    <lineage>
        <taxon>Bacteria</taxon>
        <taxon>Pseudomonadati</taxon>
        <taxon>Pseudomonadota</taxon>
        <taxon>Betaproteobacteria</taxon>
        <taxon>Rhodocyclales</taxon>
        <taxon>Zoogloeaceae</taxon>
        <taxon>Thauera</taxon>
    </lineage>
</organism>
<dbReference type="Proteomes" id="UP000215181">
    <property type="component" value="Unassembled WGS sequence"/>
</dbReference>
<accession>A0A235EVF9</accession>
<proteinExistence type="predicted"/>
<comment type="caution">
    <text evidence="2">The sequence shown here is derived from an EMBL/GenBank/DDBJ whole genome shotgun (WGS) entry which is preliminary data.</text>
</comment>
<dbReference type="AlphaFoldDB" id="A0A235EVF9"/>
<sequence>MIKIKTLALISALTLASTAWANNEDENWFEITSTKDFKWHGQKASGSLTALDGKKDVAYRYILQETNNASRKLTYSQAAVTLTSCKQGYGYVIYNNMQGEFTRRAQYVRFGTTVTDHLGTAACAGWDQTTGKVSRAMEDDEWFMAARAKDGGDEFWVNTRTIKKTKYKSKPAISALSAFHEKKTGKTMYGVYAILQSDCKRGFGTIHEQDFDGKLVGSSDVSLQGNSLIAATANVICNGV</sequence>
<evidence type="ECO:0000313" key="3">
    <source>
        <dbReference type="Proteomes" id="UP000215181"/>
    </source>
</evidence>
<evidence type="ECO:0000313" key="2">
    <source>
        <dbReference type="EMBL" id="OYD52984.1"/>
    </source>
</evidence>
<reference evidence="2 3" key="1">
    <citation type="submission" date="2017-07" db="EMBL/GenBank/DDBJ databases">
        <title>Thauera sp. KNDSS-Mac4 genome sequence and assembly.</title>
        <authorList>
            <person name="Mayilraj S."/>
        </authorList>
    </citation>
    <scope>NUCLEOTIDE SEQUENCE [LARGE SCALE GENOMIC DNA]</scope>
    <source>
        <strain evidence="2 3">KNDSS-Mac4</strain>
    </source>
</reference>
<keyword evidence="3" id="KW-1185">Reference proteome</keyword>
<feature type="chain" id="PRO_5013144753" evidence="1">
    <location>
        <begin position="22"/>
        <end position="240"/>
    </location>
</feature>
<name>A0A235EVF9_9RHOO</name>
<keyword evidence="1" id="KW-0732">Signal</keyword>
<protein>
    <submittedName>
        <fullName evidence="2">Uncharacterized protein</fullName>
    </submittedName>
</protein>
<dbReference type="EMBL" id="NOIH01000022">
    <property type="protein sequence ID" value="OYD52984.1"/>
    <property type="molecule type" value="Genomic_DNA"/>
</dbReference>
<feature type="signal peptide" evidence="1">
    <location>
        <begin position="1"/>
        <end position="21"/>
    </location>
</feature>
<gene>
    <name evidence="2" type="ORF">CGK74_15265</name>
</gene>
<evidence type="ECO:0000256" key="1">
    <source>
        <dbReference type="SAM" id="SignalP"/>
    </source>
</evidence>
<dbReference type="RefSeq" id="WP_094269300.1">
    <property type="nucleotide sequence ID" value="NZ_NOIH01000022.1"/>
</dbReference>
<dbReference type="OrthoDB" id="8938777at2"/>